<proteinExistence type="predicted"/>
<protein>
    <submittedName>
        <fullName evidence="1">Elongation factor tu gtp binding domain-containing protein</fullName>
    </submittedName>
</protein>
<organism evidence="1 2">
    <name type="scientific">Cystoisospora suis</name>
    <dbReference type="NCBI Taxonomy" id="483139"/>
    <lineage>
        <taxon>Eukaryota</taxon>
        <taxon>Sar</taxon>
        <taxon>Alveolata</taxon>
        <taxon>Apicomplexa</taxon>
        <taxon>Conoidasida</taxon>
        <taxon>Coccidia</taxon>
        <taxon>Eucoccidiorida</taxon>
        <taxon>Eimeriorina</taxon>
        <taxon>Sarcocystidae</taxon>
        <taxon>Cystoisospora</taxon>
    </lineage>
</organism>
<evidence type="ECO:0000313" key="2">
    <source>
        <dbReference type="Proteomes" id="UP000221165"/>
    </source>
</evidence>
<accession>A0A2C6KEW7</accession>
<dbReference type="AlphaFoldDB" id="A0A2C6KEW7"/>
<dbReference type="GO" id="GO:0003746">
    <property type="term" value="F:translation elongation factor activity"/>
    <property type="evidence" value="ECO:0007669"/>
    <property type="project" value="UniProtKB-KW"/>
</dbReference>
<keyword evidence="1" id="KW-0648">Protein biosynthesis</keyword>
<keyword evidence="1" id="KW-0251">Elongation factor</keyword>
<reference evidence="1 2" key="1">
    <citation type="journal article" date="2017" name="Int. J. Parasitol.">
        <title>The genome of the protozoan parasite Cystoisospora suis and a reverse vaccinology approach to identify vaccine candidates.</title>
        <authorList>
            <person name="Palmieri N."/>
            <person name="Shrestha A."/>
            <person name="Ruttkowski B."/>
            <person name="Beck T."/>
            <person name="Vogl C."/>
            <person name="Tomley F."/>
            <person name="Blake D.P."/>
            <person name="Joachim A."/>
        </authorList>
    </citation>
    <scope>NUCLEOTIDE SEQUENCE [LARGE SCALE GENOMIC DNA]</scope>
    <source>
        <strain evidence="1 2">Wien I</strain>
    </source>
</reference>
<feature type="non-terminal residue" evidence="1">
    <location>
        <position position="1"/>
    </location>
</feature>
<feature type="non-terminal residue" evidence="1">
    <location>
        <position position="85"/>
    </location>
</feature>
<gene>
    <name evidence="1" type="ORF">CSUI_011087</name>
</gene>
<keyword evidence="2" id="KW-1185">Reference proteome</keyword>
<dbReference type="GeneID" id="94434399"/>
<evidence type="ECO:0000313" key="1">
    <source>
        <dbReference type="EMBL" id="PHJ15102.1"/>
    </source>
</evidence>
<name>A0A2C6KEW7_9APIC</name>
<comment type="caution">
    <text evidence="1">The sequence shown here is derived from an EMBL/GenBank/DDBJ whole genome shotgun (WGS) entry which is preliminary data.</text>
</comment>
<dbReference type="RefSeq" id="XP_067916836.1">
    <property type="nucleotide sequence ID" value="XM_068071188.1"/>
</dbReference>
<dbReference type="EMBL" id="MIGC01009564">
    <property type="protein sequence ID" value="PHJ15102.1"/>
    <property type="molecule type" value="Genomic_DNA"/>
</dbReference>
<sequence>TLLRRLRYIATSLRREGALPVRALLPLSSTPGLASLHAKQKRRSDCLVEAEIPPSAVGVILEISKSSDKGWLYTVLVKKGHFYQG</sequence>
<dbReference type="VEuPathDB" id="ToxoDB:CSUI_011087"/>
<dbReference type="Proteomes" id="UP000221165">
    <property type="component" value="Unassembled WGS sequence"/>
</dbReference>